<name>A0ABZ0Y0Y6_9BURK</name>
<dbReference type="NCBIfam" id="NF033857">
    <property type="entry name" value="BPSL0067_fam"/>
    <property type="match status" value="1"/>
</dbReference>
<gene>
    <name evidence="1" type="ORF">SR858_01260</name>
</gene>
<evidence type="ECO:0000313" key="1">
    <source>
        <dbReference type="EMBL" id="WQH05000.1"/>
    </source>
</evidence>
<protein>
    <submittedName>
        <fullName evidence="1">BPSL0067 family protein</fullName>
    </submittedName>
</protein>
<proteinExistence type="predicted"/>
<accession>A0ABZ0Y0Y6</accession>
<keyword evidence="2" id="KW-1185">Reference proteome</keyword>
<dbReference type="Proteomes" id="UP001326110">
    <property type="component" value="Chromosome"/>
</dbReference>
<sequence length="136" mass="14665">MMGYKYLGSLGALENTKPVGDEECVRLVQHFANAPATSLWKPGARVLDTANIPAGTAIATFAGPTARYKNAHGNHAALFMSAGPADQDGKPAYIVVLDQWKSRNIKARTIKRYSPDQAKAKGIADSDNAEAFYIIR</sequence>
<dbReference type="RefSeq" id="WP_154820045.1">
    <property type="nucleotide sequence ID" value="NZ_CP140152.1"/>
</dbReference>
<reference evidence="1 2" key="1">
    <citation type="submission" date="2023-11" db="EMBL/GenBank/DDBJ databases">
        <title>MicrobeMod: A computational toolkit for identifying prokaryotic methylation and restriction-modification with nanopore sequencing.</title>
        <authorList>
            <person name="Crits-Christoph A."/>
            <person name="Kang S.C."/>
            <person name="Lee H."/>
            <person name="Ostrov N."/>
        </authorList>
    </citation>
    <scope>NUCLEOTIDE SEQUENCE [LARGE SCALE GENOMIC DNA]</scope>
    <source>
        <strain evidence="1 2">ATCC 25935</strain>
    </source>
</reference>
<evidence type="ECO:0000313" key="2">
    <source>
        <dbReference type="Proteomes" id="UP001326110"/>
    </source>
</evidence>
<dbReference type="EMBL" id="CP140152">
    <property type="protein sequence ID" value="WQH05000.1"/>
    <property type="molecule type" value="Genomic_DNA"/>
</dbReference>
<dbReference type="InterPro" id="IPR047746">
    <property type="entry name" value="Dae2/Tae2-like"/>
</dbReference>
<dbReference type="GeneID" id="43165384"/>
<organism evidence="1 2">
    <name type="scientific">Duganella zoogloeoides</name>
    <dbReference type="NCBI Taxonomy" id="75659"/>
    <lineage>
        <taxon>Bacteria</taxon>
        <taxon>Pseudomonadati</taxon>
        <taxon>Pseudomonadota</taxon>
        <taxon>Betaproteobacteria</taxon>
        <taxon>Burkholderiales</taxon>
        <taxon>Oxalobacteraceae</taxon>
        <taxon>Telluria group</taxon>
        <taxon>Duganella</taxon>
    </lineage>
</organism>